<gene>
    <name evidence="7" type="primary">slc38a8b</name>
</gene>
<evidence type="ECO:0000256" key="3">
    <source>
        <dbReference type="ARBA" id="ARBA00022989"/>
    </source>
</evidence>
<dbReference type="GeneTree" id="ENSGT00940000157764"/>
<evidence type="ECO:0000313" key="8">
    <source>
        <dbReference type="Proteomes" id="UP000694568"/>
    </source>
</evidence>
<feature type="transmembrane region" description="Helical" evidence="5">
    <location>
        <begin position="320"/>
        <end position="337"/>
    </location>
</feature>
<feature type="transmembrane region" description="Helical" evidence="5">
    <location>
        <begin position="343"/>
        <end position="363"/>
    </location>
</feature>
<reference evidence="7" key="1">
    <citation type="submission" date="2025-08" db="UniProtKB">
        <authorList>
            <consortium name="Ensembl"/>
        </authorList>
    </citation>
    <scope>IDENTIFICATION</scope>
</reference>
<evidence type="ECO:0000256" key="4">
    <source>
        <dbReference type="ARBA" id="ARBA00023136"/>
    </source>
</evidence>
<keyword evidence="2 5" id="KW-0812">Transmembrane</keyword>
<organism evidence="7 8">
    <name type="scientific">Sander lucioperca</name>
    <name type="common">Pike-perch</name>
    <name type="synonym">Perca lucioperca</name>
    <dbReference type="NCBI Taxonomy" id="283035"/>
    <lineage>
        <taxon>Eukaryota</taxon>
        <taxon>Metazoa</taxon>
        <taxon>Chordata</taxon>
        <taxon>Craniata</taxon>
        <taxon>Vertebrata</taxon>
        <taxon>Euteleostomi</taxon>
        <taxon>Actinopterygii</taxon>
        <taxon>Neopterygii</taxon>
        <taxon>Teleostei</taxon>
        <taxon>Neoteleostei</taxon>
        <taxon>Acanthomorphata</taxon>
        <taxon>Eupercaria</taxon>
        <taxon>Perciformes</taxon>
        <taxon>Percoidei</taxon>
        <taxon>Percidae</taxon>
        <taxon>Luciopercinae</taxon>
        <taxon>Sander</taxon>
    </lineage>
</organism>
<feature type="transmembrane region" description="Helical" evidence="5">
    <location>
        <begin position="135"/>
        <end position="153"/>
    </location>
</feature>
<dbReference type="GO" id="GO:0016020">
    <property type="term" value="C:membrane"/>
    <property type="evidence" value="ECO:0007669"/>
    <property type="project" value="UniProtKB-SubCell"/>
</dbReference>
<reference evidence="7" key="2">
    <citation type="submission" date="2025-09" db="UniProtKB">
        <authorList>
            <consortium name="Ensembl"/>
        </authorList>
    </citation>
    <scope>IDENTIFICATION</scope>
</reference>
<evidence type="ECO:0000259" key="6">
    <source>
        <dbReference type="Pfam" id="PF01490"/>
    </source>
</evidence>
<evidence type="ECO:0000256" key="5">
    <source>
        <dbReference type="SAM" id="Phobius"/>
    </source>
</evidence>
<dbReference type="AlphaFoldDB" id="A0A8C9XHY8"/>
<proteinExistence type="predicted"/>
<name>A0A8C9XHY8_SANLU</name>
<feature type="transmembrane region" description="Helical" evidence="5">
    <location>
        <begin position="200"/>
        <end position="226"/>
    </location>
</feature>
<evidence type="ECO:0000256" key="1">
    <source>
        <dbReference type="ARBA" id="ARBA00004141"/>
    </source>
</evidence>
<feature type="transmembrane region" description="Helical" evidence="5">
    <location>
        <begin position="63"/>
        <end position="82"/>
    </location>
</feature>
<feature type="transmembrane region" description="Helical" evidence="5">
    <location>
        <begin position="233"/>
        <end position="259"/>
    </location>
</feature>
<protein>
    <submittedName>
        <fullName evidence="7">Solute carrier family 38 member 8</fullName>
    </submittedName>
</protein>
<dbReference type="InterPro" id="IPR013057">
    <property type="entry name" value="AA_transpt_TM"/>
</dbReference>
<evidence type="ECO:0000313" key="7">
    <source>
        <dbReference type="Ensembl" id="ENSSLUP00000011236.1"/>
    </source>
</evidence>
<feature type="transmembrane region" description="Helical" evidence="5">
    <location>
        <begin position="375"/>
        <end position="393"/>
    </location>
</feature>
<evidence type="ECO:0000256" key="2">
    <source>
        <dbReference type="ARBA" id="ARBA00022692"/>
    </source>
</evidence>
<dbReference type="Ensembl" id="ENSSLUT00000011625.1">
    <property type="protein sequence ID" value="ENSSLUP00000011236.1"/>
    <property type="gene ID" value="ENSSLUG00000005342.1"/>
</dbReference>
<dbReference type="Pfam" id="PF01490">
    <property type="entry name" value="Aa_trans"/>
    <property type="match status" value="1"/>
</dbReference>
<dbReference type="PANTHER" id="PTHR22950:SF226">
    <property type="entry name" value="SODIUM-COUPLED NEUTRAL AMINO ACID TRANSPORTER 8-RELATED"/>
    <property type="match status" value="1"/>
</dbReference>
<dbReference type="PANTHER" id="PTHR22950">
    <property type="entry name" value="AMINO ACID TRANSPORTER"/>
    <property type="match status" value="1"/>
</dbReference>
<feature type="transmembrane region" description="Helical" evidence="5">
    <location>
        <begin position="103"/>
        <end position="123"/>
    </location>
</feature>
<feature type="transmembrane region" description="Helical" evidence="5">
    <location>
        <begin position="24"/>
        <end position="43"/>
    </location>
</feature>
<keyword evidence="4 5" id="KW-0472">Membrane</keyword>
<accession>A0A8C9XHY8</accession>
<keyword evidence="8" id="KW-1185">Reference proteome</keyword>
<dbReference type="GO" id="GO:0015179">
    <property type="term" value="F:L-amino acid transmembrane transporter activity"/>
    <property type="evidence" value="ECO:0007669"/>
    <property type="project" value="TreeGrafter"/>
</dbReference>
<feature type="transmembrane region" description="Helical" evidence="5">
    <location>
        <begin position="279"/>
        <end position="299"/>
    </location>
</feature>
<keyword evidence="3 5" id="KW-1133">Transmembrane helix</keyword>
<sequence>MEELARESISLLARSASHADSPRLGSFGAVFIMLKSALGAGLLNFPWAFQKAGGVTTAVSVELVSLVFLISGLVILGYASSVSRQKTYQDVVREVCGGAVGQLCEVCFCFNLFMICVAFLVVVQDQLEKCKLSRYLQWTTWSMAVVYRLLPLFPPRLVKKKYSKAVHSVLGTLAATYLCAAVIVKYYLMESHDAIITPDSWGSMFSVVPTICFGFQCHEACIAIYSSMENQKLFHWAVISVVSMFFCLLIYTLTGVYGFLTFGRTVASDILMSYPGDDVVIIISRLLFGISIITIYPIILLLGRRRLGIVTHSFESRCRVVLTVIWITITLLIAMFVPDMGDVISVIGGISAFFIFIFLVTGLSLDVPDFLHCRVILTVWGVITIVVGAFIFGQSTTIAVMELCHKF</sequence>
<feature type="transmembrane region" description="Helical" evidence="5">
    <location>
        <begin position="165"/>
        <end position="188"/>
    </location>
</feature>
<comment type="subcellular location">
    <subcellularLocation>
        <location evidence="1">Membrane</location>
        <topology evidence="1">Multi-pass membrane protein</topology>
    </subcellularLocation>
</comment>
<dbReference type="Proteomes" id="UP000694568">
    <property type="component" value="Unplaced"/>
</dbReference>
<feature type="domain" description="Amino acid transporter transmembrane" evidence="6">
    <location>
        <begin position="28"/>
        <end position="358"/>
    </location>
</feature>